<dbReference type="EMBL" id="MTKO01000132">
    <property type="protein sequence ID" value="RWX43062.1"/>
    <property type="molecule type" value="Genomic_DNA"/>
</dbReference>
<reference evidence="2 3" key="1">
    <citation type="submission" date="2017-01" db="EMBL/GenBank/DDBJ databases">
        <title>The cable genome- insights into the physiology and evolution of filamentous bacteria capable of sulfide oxidation via long distance electron transfer.</title>
        <authorList>
            <person name="Schreiber L."/>
            <person name="Bjerg J.T."/>
            <person name="Boggild A."/>
            <person name="Van De Vossenberg J."/>
            <person name="Meysman F."/>
            <person name="Nielsen L.P."/>
            <person name="Schramm A."/>
            <person name="Kjeldsen K.U."/>
        </authorList>
    </citation>
    <scope>NUCLEOTIDE SEQUENCE [LARGE SCALE GENOMIC DNA]</scope>
    <source>
        <strain evidence="2">MCF</strain>
    </source>
</reference>
<dbReference type="Gene3D" id="2.60.120.10">
    <property type="entry name" value="Jelly Rolls"/>
    <property type="match status" value="1"/>
</dbReference>
<comment type="caution">
    <text evidence="2">The sequence shown here is derived from an EMBL/GenBank/DDBJ whole genome shotgun (WGS) entry which is preliminary data.</text>
</comment>
<gene>
    <name evidence="2" type="ORF">H206_03188</name>
</gene>
<name>A0A444IQJ5_9BACT</name>
<feature type="domain" description="Cupin type-2" evidence="1">
    <location>
        <begin position="49"/>
        <end position="108"/>
    </location>
</feature>
<accession>A0A444IQJ5</accession>
<proteinExistence type="predicted"/>
<sequence>MNNIFSSLPSDLKHEVFDELLQAGQSGNARTLRIERIVSKGHTSPETGWYDQEENEWVLVLEGAGTILFAEGNQQVTLRKGDYLHIPAHAKHKVVWTEPEELTVWLAVHYSVEDITACE</sequence>
<organism evidence="2 3">
    <name type="scientific">Candidatus Electrothrix aarhusensis</name>
    <dbReference type="NCBI Taxonomy" id="1859131"/>
    <lineage>
        <taxon>Bacteria</taxon>
        <taxon>Pseudomonadati</taxon>
        <taxon>Thermodesulfobacteriota</taxon>
        <taxon>Desulfobulbia</taxon>
        <taxon>Desulfobulbales</taxon>
        <taxon>Desulfobulbaceae</taxon>
        <taxon>Candidatus Electrothrix</taxon>
    </lineage>
</organism>
<dbReference type="Pfam" id="PF07883">
    <property type="entry name" value="Cupin_2"/>
    <property type="match status" value="1"/>
</dbReference>
<evidence type="ECO:0000313" key="3">
    <source>
        <dbReference type="Proteomes" id="UP000287853"/>
    </source>
</evidence>
<evidence type="ECO:0000313" key="2">
    <source>
        <dbReference type="EMBL" id="RWX43062.1"/>
    </source>
</evidence>
<dbReference type="InterPro" id="IPR013096">
    <property type="entry name" value="Cupin_2"/>
</dbReference>
<evidence type="ECO:0000259" key="1">
    <source>
        <dbReference type="Pfam" id="PF07883"/>
    </source>
</evidence>
<dbReference type="Proteomes" id="UP000287853">
    <property type="component" value="Unassembled WGS sequence"/>
</dbReference>
<dbReference type="InterPro" id="IPR014710">
    <property type="entry name" value="RmlC-like_jellyroll"/>
</dbReference>
<keyword evidence="3" id="KW-1185">Reference proteome</keyword>
<dbReference type="CDD" id="cd06981">
    <property type="entry name" value="cupin_reut_a1446"/>
    <property type="match status" value="1"/>
</dbReference>
<dbReference type="AlphaFoldDB" id="A0A444IQJ5"/>
<dbReference type="InterPro" id="IPR011051">
    <property type="entry name" value="RmlC_Cupin_sf"/>
</dbReference>
<dbReference type="SUPFAM" id="SSF51182">
    <property type="entry name" value="RmlC-like cupins"/>
    <property type="match status" value="1"/>
</dbReference>
<protein>
    <submittedName>
        <fullName evidence="2">Cupin 2 domain-containing protein</fullName>
    </submittedName>
</protein>